<comment type="cofactor">
    <cofactor evidence="1">
        <name>FMN</name>
        <dbReference type="ChEBI" id="CHEBI:58210"/>
    </cofactor>
</comment>
<sequence>MTVEIEEGKPHAVIVATGAVPIIPDIPGIDGKNVATAIDVLTWNKETGQSVVIIGGGLIGCETAEFLSQKGKQVTIVEMLPSVGADIGGFNRWVILDRLKAAGISMEVKAE</sequence>
<evidence type="ECO:0000259" key="5">
    <source>
        <dbReference type="Pfam" id="PF07992"/>
    </source>
</evidence>
<reference evidence="6" key="1">
    <citation type="journal article" date="2014" name="Front. Microbiol.">
        <title>High frequency of phylogenetically diverse reductive dehalogenase-homologous genes in deep subseafloor sedimentary metagenomes.</title>
        <authorList>
            <person name="Kawai M."/>
            <person name="Futagami T."/>
            <person name="Toyoda A."/>
            <person name="Takaki Y."/>
            <person name="Nishi S."/>
            <person name="Hori S."/>
            <person name="Arai W."/>
            <person name="Tsubouchi T."/>
            <person name="Morono Y."/>
            <person name="Uchiyama I."/>
            <person name="Ito T."/>
            <person name="Fujiyama A."/>
            <person name="Inagaki F."/>
            <person name="Takami H."/>
        </authorList>
    </citation>
    <scope>NUCLEOTIDE SEQUENCE</scope>
    <source>
        <strain evidence="6">Expedition CK06-06</strain>
    </source>
</reference>
<dbReference type="AlphaFoldDB" id="X1KYX8"/>
<protein>
    <recommendedName>
        <fullName evidence="5">FAD/NAD(P)-binding domain-containing protein</fullName>
    </recommendedName>
</protein>
<dbReference type="SUPFAM" id="SSF51905">
    <property type="entry name" value="FAD/NAD(P)-binding domain"/>
    <property type="match status" value="1"/>
</dbReference>
<dbReference type="Gene3D" id="3.50.50.60">
    <property type="entry name" value="FAD/NAD(P)-binding domain"/>
    <property type="match status" value="1"/>
</dbReference>
<evidence type="ECO:0000256" key="3">
    <source>
        <dbReference type="ARBA" id="ARBA00022643"/>
    </source>
</evidence>
<keyword evidence="4" id="KW-0560">Oxidoreductase</keyword>
<dbReference type="EMBL" id="BARU01036033">
    <property type="protein sequence ID" value="GAH87143.1"/>
    <property type="molecule type" value="Genomic_DNA"/>
</dbReference>
<dbReference type="Pfam" id="PF07992">
    <property type="entry name" value="Pyr_redox_2"/>
    <property type="match status" value="1"/>
</dbReference>
<keyword evidence="3" id="KW-0288">FMN</keyword>
<comment type="caution">
    <text evidence="6">The sequence shown here is derived from an EMBL/GenBank/DDBJ whole genome shotgun (WGS) entry which is preliminary data.</text>
</comment>
<evidence type="ECO:0000256" key="4">
    <source>
        <dbReference type="ARBA" id="ARBA00023002"/>
    </source>
</evidence>
<feature type="non-terminal residue" evidence="6">
    <location>
        <position position="111"/>
    </location>
</feature>
<evidence type="ECO:0000256" key="1">
    <source>
        <dbReference type="ARBA" id="ARBA00001917"/>
    </source>
</evidence>
<dbReference type="InterPro" id="IPR036188">
    <property type="entry name" value="FAD/NAD-bd_sf"/>
</dbReference>
<evidence type="ECO:0000256" key="2">
    <source>
        <dbReference type="ARBA" id="ARBA00022630"/>
    </source>
</evidence>
<dbReference type="PANTHER" id="PTHR42917:SF2">
    <property type="entry name" value="2,4-DIENOYL-COA REDUCTASE [(2E)-ENOYL-COA-PRODUCING]"/>
    <property type="match status" value="1"/>
</dbReference>
<dbReference type="PANTHER" id="PTHR42917">
    <property type="entry name" value="2,4-DIENOYL-COA REDUCTASE"/>
    <property type="match status" value="1"/>
</dbReference>
<dbReference type="InterPro" id="IPR051793">
    <property type="entry name" value="NADH:flavin_oxidoreductase"/>
</dbReference>
<organism evidence="6">
    <name type="scientific">marine sediment metagenome</name>
    <dbReference type="NCBI Taxonomy" id="412755"/>
    <lineage>
        <taxon>unclassified sequences</taxon>
        <taxon>metagenomes</taxon>
        <taxon>ecological metagenomes</taxon>
    </lineage>
</organism>
<name>X1KYX8_9ZZZZ</name>
<dbReference type="InterPro" id="IPR023753">
    <property type="entry name" value="FAD/NAD-binding_dom"/>
</dbReference>
<feature type="domain" description="FAD/NAD(P)-binding" evidence="5">
    <location>
        <begin position="11"/>
        <end position="110"/>
    </location>
</feature>
<keyword evidence="2" id="KW-0285">Flavoprotein</keyword>
<gene>
    <name evidence="6" type="ORF">S03H2_56342</name>
</gene>
<dbReference type="PRINTS" id="PR00368">
    <property type="entry name" value="FADPNR"/>
</dbReference>
<dbReference type="GO" id="GO:0016491">
    <property type="term" value="F:oxidoreductase activity"/>
    <property type="evidence" value="ECO:0007669"/>
    <property type="project" value="UniProtKB-KW"/>
</dbReference>
<accession>X1KYX8</accession>
<dbReference type="PRINTS" id="PR00411">
    <property type="entry name" value="PNDRDTASEI"/>
</dbReference>
<proteinExistence type="predicted"/>
<evidence type="ECO:0000313" key="6">
    <source>
        <dbReference type="EMBL" id="GAH87143.1"/>
    </source>
</evidence>